<evidence type="ECO:0000256" key="4">
    <source>
        <dbReference type="ARBA" id="ARBA00023136"/>
    </source>
</evidence>
<organism evidence="7 8">
    <name type="scientific">Patellaria atrata CBS 101060</name>
    <dbReference type="NCBI Taxonomy" id="1346257"/>
    <lineage>
        <taxon>Eukaryota</taxon>
        <taxon>Fungi</taxon>
        <taxon>Dikarya</taxon>
        <taxon>Ascomycota</taxon>
        <taxon>Pezizomycotina</taxon>
        <taxon>Dothideomycetes</taxon>
        <taxon>Dothideomycetes incertae sedis</taxon>
        <taxon>Patellariales</taxon>
        <taxon>Patellariaceae</taxon>
        <taxon>Patellaria</taxon>
    </lineage>
</organism>
<protein>
    <recommendedName>
        <fullName evidence="6">Inositolphosphotransferase Aur1/Ipt1 domain-containing protein</fullName>
    </recommendedName>
</protein>
<evidence type="ECO:0000313" key="8">
    <source>
        <dbReference type="Proteomes" id="UP000799429"/>
    </source>
</evidence>
<proteinExistence type="predicted"/>
<name>A0A9P4VMV9_9PEZI</name>
<dbReference type="PANTHER" id="PTHR31310">
    <property type="match status" value="1"/>
</dbReference>
<reference evidence="7" key="1">
    <citation type="journal article" date="2020" name="Stud. Mycol.">
        <title>101 Dothideomycetes genomes: a test case for predicting lifestyles and emergence of pathogens.</title>
        <authorList>
            <person name="Haridas S."/>
            <person name="Albert R."/>
            <person name="Binder M."/>
            <person name="Bloem J."/>
            <person name="Labutti K."/>
            <person name="Salamov A."/>
            <person name="Andreopoulos B."/>
            <person name="Baker S."/>
            <person name="Barry K."/>
            <person name="Bills G."/>
            <person name="Bluhm B."/>
            <person name="Cannon C."/>
            <person name="Castanera R."/>
            <person name="Culley D."/>
            <person name="Daum C."/>
            <person name="Ezra D."/>
            <person name="Gonzalez J."/>
            <person name="Henrissat B."/>
            <person name="Kuo A."/>
            <person name="Liang C."/>
            <person name="Lipzen A."/>
            <person name="Lutzoni F."/>
            <person name="Magnuson J."/>
            <person name="Mondo S."/>
            <person name="Nolan M."/>
            <person name="Ohm R."/>
            <person name="Pangilinan J."/>
            <person name="Park H.-J."/>
            <person name="Ramirez L."/>
            <person name="Alfaro M."/>
            <person name="Sun H."/>
            <person name="Tritt A."/>
            <person name="Yoshinaga Y."/>
            <person name="Zwiers L.-H."/>
            <person name="Turgeon B."/>
            <person name="Goodwin S."/>
            <person name="Spatafora J."/>
            <person name="Crous P."/>
            <person name="Grigoriev I."/>
        </authorList>
    </citation>
    <scope>NUCLEOTIDE SEQUENCE</scope>
    <source>
        <strain evidence="7">CBS 101060</strain>
    </source>
</reference>
<evidence type="ECO:0000256" key="5">
    <source>
        <dbReference type="SAM" id="Phobius"/>
    </source>
</evidence>
<keyword evidence="3 5" id="KW-1133">Transmembrane helix</keyword>
<dbReference type="CDD" id="cd03386">
    <property type="entry name" value="PAP2_Aur1_like"/>
    <property type="match status" value="1"/>
</dbReference>
<feature type="transmembrane region" description="Helical" evidence="5">
    <location>
        <begin position="258"/>
        <end position="275"/>
    </location>
</feature>
<evidence type="ECO:0000313" key="7">
    <source>
        <dbReference type="EMBL" id="KAF2837073.1"/>
    </source>
</evidence>
<gene>
    <name evidence="7" type="ORF">M501DRAFT_1018472</name>
</gene>
<dbReference type="OrthoDB" id="2566866at2759"/>
<evidence type="ECO:0000256" key="3">
    <source>
        <dbReference type="ARBA" id="ARBA00022989"/>
    </source>
</evidence>
<feature type="transmembrane region" description="Helical" evidence="5">
    <location>
        <begin position="71"/>
        <end position="91"/>
    </location>
</feature>
<accession>A0A9P4VMV9</accession>
<dbReference type="Proteomes" id="UP000799429">
    <property type="component" value="Unassembled WGS sequence"/>
</dbReference>
<comment type="subcellular location">
    <subcellularLocation>
        <location evidence="1">Membrane</location>
        <topology evidence="1">Multi-pass membrane protein</topology>
    </subcellularLocation>
</comment>
<feature type="transmembrane region" description="Helical" evidence="5">
    <location>
        <begin position="148"/>
        <end position="171"/>
    </location>
</feature>
<dbReference type="EMBL" id="MU006101">
    <property type="protein sequence ID" value="KAF2837073.1"/>
    <property type="molecule type" value="Genomic_DNA"/>
</dbReference>
<keyword evidence="2 5" id="KW-0812">Transmembrane</keyword>
<feature type="transmembrane region" description="Helical" evidence="5">
    <location>
        <begin position="230"/>
        <end position="251"/>
    </location>
</feature>
<sequence>MGVFKNIVEPGSIVLAFTVASLANRRNKRRITNYNDDIGSPPRKPAISLDNPNSSYVPDNSRFRGNITSRFLSFFPFLIEIWYWNLTYWVYQLARAYSAYLIRGNEAVLDRARYHALSILNFEQHVGLAIEKPVQDFIMSHYPGLMRILAYIYYAHITLGVCFIGYTYTYLPPALFKRIRRTIAMDNLIAFIIITFWRCMPPRLLPEEYGFIDILHNGQQSAWSNNRFQLTIAAMPSLHFGTSLFIGVCLFRFSPHKWIRCLALLWPASMILTILATANHFVLDAVVGAMIPLLGWRYNEFLLYLRPLEEWGFWLIRTEKPTNIQINSDGRSSSVRRKSEDLLL</sequence>
<dbReference type="InterPro" id="IPR052185">
    <property type="entry name" value="IPC_Synthase-Related"/>
</dbReference>
<dbReference type="GO" id="GO:0016020">
    <property type="term" value="C:membrane"/>
    <property type="evidence" value="ECO:0007669"/>
    <property type="project" value="UniProtKB-SubCell"/>
</dbReference>
<evidence type="ECO:0000256" key="2">
    <source>
        <dbReference type="ARBA" id="ARBA00022692"/>
    </source>
</evidence>
<feature type="transmembrane region" description="Helical" evidence="5">
    <location>
        <begin position="183"/>
        <end position="200"/>
    </location>
</feature>
<feature type="domain" description="Inositolphosphotransferase Aur1/Ipt1" evidence="6">
    <location>
        <begin position="118"/>
        <end position="295"/>
    </location>
</feature>
<dbReference type="InterPro" id="IPR026841">
    <property type="entry name" value="Aur1/Ipt1"/>
</dbReference>
<dbReference type="Pfam" id="PF14378">
    <property type="entry name" value="PAP2_3"/>
    <property type="match status" value="1"/>
</dbReference>
<dbReference type="PANTHER" id="PTHR31310:SF16">
    <property type="entry name" value="INOSITOLPHOSPHOTRANSFERASE AUR1_IPT1 DOMAIN-CONTAINING PROTEIN"/>
    <property type="match status" value="1"/>
</dbReference>
<evidence type="ECO:0000259" key="6">
    <source>
        <dbReference type="Pfam" id="PF14378"/>
    </source>
</evidence>
<keyword evidence="8" id="KW-1185">Reference proteome</keyword>
<comment type="caution">
    <text evidence="7">The sequence shown here is derived from an EMBL/GenBank/DDBJ whole genome shotgun (WGS) entry which is preliminary data.</text>
</comment>
<keyword evidence="4 5" id="KW-0472">Membrane</keyword>
<evidence type="ECO:0000256" key="1">
    <source>
        <dbReference type="ARBA" id="ARBA00004141"/>
    </source>
</evidence>
<dbReference type="AlphaFoldDB" id="A0A9P4VMV9"/>